<evidence type="ECO:0000313" key="3">
    <source>
        <dbReference type="Proteomes" id="UP001225596"/>
    </source>
</evidence>
<dbReference type="InterPro" id="IPR027417">
    <property type="entry name" value="P-loop_NTPase"/>
</dbReference>
<dbReference type="SUPFAM" id="SSF52540">
    <property type="entry name" value="P-loop containing nucleoside triphosphate hydrolases"/>
    <property type="match status" value="1"/>
</dbReference>
<dbReference type="RefSeq" id="WP_338434836.1">
    <property type="nucleotide sequence ID" value="NZ_JAUYVH010000001.1"/>
</dbReference>
<comment type="caution">
    <text evidence="2">The sequence shown here is derived from an EMBL/GenBank/DDBJ whole genome shotgun (WGS) entry which is preliminary data.</text>
</comment>
<organism evidence="2 3">
    <name type="scientific">Keguizhuia sedimenti</name>
    <dbReference type="NCBI Taxonomy" id="3064264"/>
    <lineage>
        <taxon>Bacteria</taxon>
        <taxon>Pseudomonadati</taxon>
        <taxon>Pseudomonadota</taxon>
        <taxon>Betaproteobacteria</taxon>
        <taxon>Burkholderiales</taxon>
        <taxon>Oxalobacteraceae</taxon>
        <taxon>Keguizhuia</taxon>
    </lineage>
</organism>
<sequence>MMKTNDRILASINSYIASPTTNYAVMLSGSWGAGKTHFWKHRIIPIAEELGFKPVYVSLYGIQAPEEVNRLIAYAMLPILNKKFTKAAGFALGGVASFFNVDLNKFKPEDFITAASKAVLCFDDLERISSTVNIEDVLGYINRFVEHQRIKTIIISNETEISKLRPSQNETDKQSIDRYGIVKEKLVGWTFELKPDIDQILDSFIDEDKTGFIADQLKASRSIFAAFSSQEIAFNARSIRIAVDVFATALYTLKKQGIELPGFESELLRVLLFCTIEMKRNTSVAPLIEKLFGGEGAHFRLYFGDKTPEKDELSALLEKYQIQIGHLGFKFSSLFDYLMGGTLDLKTLVQEGRTIEQALLEKPDPYDAYLSNVFSMDEEEFPKVHTYYFKSVKAPTITDARQLILLAAAMYFHAKARIIDETEQQVHQLFIDTFNHLKDEGRLDIINYEIHTPRFAYEDISGFQELHRQLIDIINQVREAKKQRHLDDLPHRLKSSPEETIDRLKKDPDFDITNPFLARTNIDSLASTILEFSQQDLEQFSQWMLYRYSPSNIHQYLSQEIPMLEKLISFIEASERIRERSFFGHKLRYFMERLNGAVARMKQHLGSDGTRSLGAS</sequence>
<dbReference type="InterPro" id="IPR011646">
    <property type="entry name" value="KAP_P-loop"/>
</dbReference>
<evidence type="ECO:0000313" key="2">
    <source>
        <dbReference type="EMBL" id="MDQ9169008.1"/>
    </source>
</evidence>
<dbReference type="Proteomes" id="UP001225596">
    <property type="component" value="Unassembled WGS sequence"/>
</dbReference>
<dbReference type="Gene3D" id="3.40.50.300">
    <property type="entry name" value="P-loop containing nucleotide triphosphate hydrolases"/>
    <property type="match status" value="1"/>
</dbReference>
<accession>A0ABU1BJ20</accession>
<evidence type="ECO:0000259" key="1">
    <source>
        <dbReference type="Pfam" id="PF07693"/>
    </source>
</evidence>
<proteinExistence type="predicted"/>
<reference evidence="2 3" key="1">
    <citation type="submission" date="2023-08" db="EMBL/GenBank/DDBJ databases">
        <title>Oxalobacteraceae gen .nov., isolated from river sludge outside the plant.</title>
        <authorList>
            <person name="Zhao S.Y."/>
        </authorList>
    </citation>
    <scope>NUCLEOTIDE SEQUENCE [LARGE SCALE GENOMIC DNA]</scope>
    <source>
        <strain evidence="2 3">R-40</strain>
    </source>
</reference>
<keyword evidence="3" id="KW-1185">Reference proteome</keyword>
<protein>
    <submittedName>
        <fullName evidence="2">P-loop NTPase fold protein</fullName>
    </submittedName>
</protein>
<dbReference type="EMBL" id="JAUYVH010000001">
    <property type="protein sequence ID" value="MDQ9169008.1"/>
    <property type="molecule type" value="Genomic_DNA"/>
</dbReference>
<feature type="domain" description="KAP NTPase" evidence="1">
    <location>
        <begin position="116"/>
        <end position="208"/>
    </location>
</feature>
<feature type="domain" description="KAP NTPase" evidence="1">
    <location>
        <begin position="6"/>
        <end position="85"/>
    </location>
</feature>
<name>A0ABU1BJ20_9BURK</name>
<dbReference type="Pfam" id="PF07693">
    <property type="entry name" value="KAP_NTPase"/>
    <property type="match status" value="2"/>
</dbReference>
<gene>
    <name evidence="2" type="ORF">Q8A64_01155</name>
</gene>